<evidence type="ECO:0000256" key="7">
    <source>
        <dbReference type="ARBA" id="ARBA00023136"/>
    </source>
</evidence>
<accession>A0ABP9YZU3</accession>
<evidence type="ECO:0000313" key="11">
    <source>
        <dbReference type="Proteomes" id="UP001473302"/>
    </source>
</evidence>
<dbReference type="InterPro" id="IPR032805">
    <property type="entry name" value="Wax_synthase_dom"/>
</dbReference>
<feature type="transmembrane region" description="Helical" evidence="8">
    <location>
        <begin position="15"/>
        <end position="32"/>
    </location>
</feature>
<feature type="transmembrane region" description="Helical" evidence="8">
    <location>
        <begin position="287"/>
        <end position="307"/>
    </location>
</feature>
<feature type="transmembrane region" description="Helical" evidence="8">
    <location>
        <begin position="137"/>
        <end position="158"/>
    </location>
</feature>
<dbReference type="PANTHER" id="PTHR31595">
    <property type="entry name" value="LONG-CHAIN-ALCOHOL O-FATTY-ACYLTRANSFERASE 3-RELATED"/>
    <property type="match status" value="1"/>
</dbReference>
<evidence type="ECO:0000256" key="3">
    <source>
        <dbReference type="ARBA" id="ARBA00007282"/>
    </source>
</evidence>
<proteinExistence type="inferred from homology"/>
<keyword evidence="6 8" id="KW-1133">Transmembrane helix</keyword>
<name>A0ABP9YZU3_9FUNG</name>
<dbReference type="PANTHER" id="PTHR31595:SF57">
    <property type="entry name" value="OS04G0481900 PROTEIN"/>
    <property type="match status" value="1"/>
</dbReference>
<organism evidence="10 11">
    <name type="scientific">Mucor flavus</name>
    <dbReference type="NCBI Taxonomy" id="439312"/>
    <lineage>
        <taxon>Eukaryota</taxon>
        <taxon>Fungi</taxon>
        <taxon>Fungi incertae sedis</taxon>
        <taxon>Mucoromycota</taxon>
        <taxon>Mucoromycotina</taxon>
        <taxon>Mucoromycetes</taxon>
        <taxon>Mucorales</taxon>
        <taxon>Mucorineae</taxon>
        <taxon>Mucoraceae</taxon>
        <taxon>Mucor</taxon>
    </lineage>
</organism>
<keyword evidence="11" id="KW-1185">Reference proteome</keyword>
<feature type="transmembrane region" description="Helical" evidence="8">
    <location>
        <begin position="170"/>
        <end position="189"/>
    </location>
</feature>
<evidence type="ECO:0000259" key="9">
    <source>
        <dbReference type="Pfam" id="PF13813"/>
    </source>
</evidence>
<keyword evidence="4" id="KW-0808">Transferase</keyword>
<feature type="transmembrane region" description="Helical" evidence="8">
    <location>
        <begin position="248"/>
        <end position="267"/>
    </location>
</feature>
<evidence type="ECO:0000256" key="5">
    <source>
        <dbReference type="ARBA" id="ARBA00022692"/>
    </source>
</evidence>
<dbReference type="InterPro" id="IPR044851">
    <property type="entry name" value="Wax_synthase"/>
</dbReference>
<comment type="subcellular location">
    <subcellularLocation>
        <location evidence="1">Membrane</location>
        <topology evidence="1">Multi-pass membrane protein</topology>
    </subcellularLocation>
</comment>
<feature type="domain" description="Wax synthase" evidence="9">
    <location>
        <begin position="194"/>
        <end position="274"/>
    </location>
</feature>
<feature type="transmembrane region" description="Helical" evidence="8">
    <location>
        <begin position="319"/>
        <end position="341"/>
    </location>
</feature>
<gene>
    <name evidence="10" type="ORF">MFLAVUS_005829</name>
</gene>
<dbReference type="Pfam" id="PF13813">
    <property type="entry name" value="MBOAT_2"/>
    <property type="match status" value="1"/>
</dbReference>
<comment type="caution">
    <text evidence="10">The sequence shown here is derived from an EMBL/GenBank/DDBJ whole genome shotgun (WGS) entry which is preliminary data.</text>
</comment>
<reference evidence="10 11" key="1">
    <citation type="submission" date="2024-04" db="EMBL/GenBank/DDBJ databases">
        <title>genome sequences of Mucor flavus KT1a and Helicostylum pulchrum KT1b strains isolated from the surface of a dry-aged beef.</title>
        <authorList>
            <person name="Toyotome T."/>
            <person name="Hosono M."/>
            <person name="Torimaru M."/>
            <person name="Fukuda K."/>
            <person name="Mikami N."/>
        </authorList>
    </citation>
    <scope>NUCLEOTIDE SEQUENCE [LARGE SCALE GENOMIC DNA]</scope>
    <source>
        <strain evidence="10 11">KT1a</strain>
    </source>
</reference>
<keyword evidence="5 8" id="KW-0812">Transmembrane</keyword>
<evidence type="ECO:0000256" key="8">
    <source>
        <dbReference type="SAM" id="Phobius"/>
    </source>
</evidence>
<sequence>MIDEAGRIILTSSKFGAYALLPIPLLLLLSITPTNTVSTRCKQAISVPLLTSLLFIPYKYCDEENGSFSVFCQIVPYVMFLRFLDIFWITPLVFKKEAIIAASEFNVEFWSCIKKDLKPHREKKNDETSVKINDKRFYHLFVPIALNAILFDTLASWAKTFTADDIRVMYKTSFVMQLMYCIFVLGGKYSSNEWRLMMNYPLLSLSLEDLWSSRWHRILRPAWVSSAYKPVYFLVRKWTRESARYKQLAIGLASMAVFVVSGLTHEYIVLCNTGWTLYKNRFIGDQMKFFCTHGILVVLERAVSYIYTHVLKRPAIRSWLTRPILHIYVIGVCYLSFPFFLNGFAHWGLWRLDRITPVEPLIQQYLLKPYLKSFCGSRLS</sequence>
<evidence type="ECO:0000256" key="6">
    <source>
        <dbReference type="ARBA" id="ARBA00022989"/>
    </source>
</evidence>
<comment type="similarity">
    <text evidence="3">Belongs to the wax synthase family.</text>
</comment>
<evidence type="ECO:0000256" key="1">
    <source>
        <dbReference type="ARBA" id="ARBA00004141"/>
    </source>
</evidence>
<dbReference type="EMBL" id="BAABUK010000013">
    <property type="protein sequence ID" value="GAA5812377.1"/>
    <property type="molecule type" value="Genomic_DNA"/>
</dbReference>
<evidence type="ECO:0000313" key="10">
    <source>
        <dbReference type="EMBL" id="GAA5812377.1"/>
    </source>
</evidence>
<comment type="pathway">
    <text evidence="2">Secondary metabolite biosynthesis.</text>
</comment>
<protein>
    <recommendedName>
        <fullName evidence="9">Wax synthase domain-containing protein</fullName>
    </recommendedName>
</protein>
<dbReference type="Proteomes" id="UP001473302">
    <property type="component" value="Unassembled WGS sequence"/>
</dbReference>
<keyword evidence="7 8" id="KW-0472">Membrane</keyword>
<evidence type="ECO:0000256" key="4">
    <source>
        <dbReference type="ARBA" id="ARBA00022679"/>
    </source>
</evidence>
<evidence type="ECO:0000256" key="2">
    <source>
        <dbReference type="ARBA" id="ARBA00005179"/>
    </source>
</evidence>